<evidence type="ECO:0000259" key="2">
    <source>
        <dbReference type="PROSITE" id="PS50110"/>
    </source>
</evidence>
<dbReference type="Gene3D" id="2.40.50.1020">
    <property type="entry name" value="LytTr DNA-binding domain"/>
    <property type="match status" value="1"/>
</dbReference>
<organism evidence="4 5">
    <name type="scientific">Flavobacterium difficile</name>
    <dbReference type="NCBI Taxonomy" id="2709659"/>
    <lineage>
        <taxon>Bacteria</taxon>
        <taxon>Pseudomonadati</taxon>
        <taxon>Bacteroidota</taxon>
        <taxon>Flavobacteriia</taxon>
        <taxon>Flavobacteriales</taxon>
        <taxon>Flavobacteriaceae</taxon>
        <taxon>Flavobacterium</taxon>
    </lineage>
</organism>
<dbReference type="Gene3D" id="3.40.50.2300">
    <property type="match status" value="1"/>
</dbReference>
<name>A0ABX0I1S3_9FLAO</name>
<dbReference type="PANTHER" id="PTHR37299:SF1">
    <property type="entry name" value="STAGE 0 SPORULATION PROTEIN A HOMOLOG"/>
    <property type="match status" value="1"/>
</dbReference>
<comment type="caution">
    <text evidence="4">The sequence shown here is derived from an EMBL/GenBank/DDBJ whole genome shotgun (WGS) entry which is preliminary data.</text>
</comment>
<dbReference type="InterPro" id="IPR011006">
    <property type="entry name" value="CheY-like_superfamily"/>
</dbReference>
<proteinExistence type="predicted"/>
<feature type="modified residue" description="4-aspartylphosphate" evidence="1">
    <location>
        <position position="54"/>
    </location>
</feature>
<evidence type="ECO:0000313" key="4">
    <source>
        <dbReference type="EMBL" id="NHM00754.1"/>
    </source>
</evidence>
<feature type="domain" description="HTH LytTR-type" evidence="3">
    <location>
        <begin position="141"/>
        <end position="245"/>
    </location>
</feature>
<dbReference type="Pfam" id="PF04397">
    <property type="entry name" value="LytTR"/>
    <property type="match status" value="1"/>
</dbReference>
<dbReference type="SMART" id="SM00850">
    <property type="entry name" value="LytTR"/>
    <property type="match status" value="1"/>
</dbReference>
<reference evidence="4 5" key="1">
    <citation type="submission" date="2020-02" db="EMBL/GenBank/DDBJ databases">
        <authorList>
            <person name="Chen W.-M."/>
        </authorList>
    </citation>
    <scope>NUCLEOTIDE SEQUENCE [LARGE SCALE GENOMIC DNA]</scope>
    <source>
        <strain evidence="4 5">KDG-16</strain>
    </source>
</reference>
<dbReference type="PROSITE" id="PS50930">
    <property type="entry name" value="HTH_LYTTR"/>
    <property type="match status" value="1"/>
</dbReference>
<accession>A0ABX0I1S3</accession>
<evidence type="ECO:0000313" key="5">
    <source>
        <dbReference type="Proteomes" id="UP000800984"/>
    </source>
</evidence>
<keyword evidence="1" id="KW-0597">Phosphoprotein</keyword>
<protein>
    <submittedName>
        <fullName evidence="4">Response regulator</fullName>
    </submittedName>
</protein>
<dbReference type="InterPro" id="IPR001789">
    <property type="entry name" value="Sig_transdc_resp-reg_receiver"/>
</dbReference>
<dbReference type="SMART" id="SM00448">
    <property type="entry name" value="REC"/>
    <property type="match status" value="1"/>
</dbReference>
<dbReference type="SUPFAM" id="SSF52172">
    <property type="entry name" value="CheY-like"/>
    <property type="match status" value="1"/>
</dbReference>
<evidence type="ECO:0000259" key="3">
    <source>
        <dbReference type="PROSITE" id="PS50930"/>
    </source>
</evidence>
<dbReference type="EMBL" id="JAAJBT010000001">
    <property type="protein sequence ID" value="NHM00754.1"/>
    <property type="molecule type" value="Genomic_DNA"/>
</dbReference>
<evidence type="ECO:0000256" key="1">
    <source>
        <dbReference type="PROSITE-ProRule" id="PRU00169"/>
    </source>
</evidence>
<dbReference type="PROSITE" id="PS50110">
    <property type="entry name" value="RESPONSE_REGULATORY"/>
    <property type="match status" value="1"/>
</dbReference>
<keyword evidence="5" id="KW-1185">Reference proteome</keyword>
<dbReference type="RefSeq" id="WP_166075789.1">
    <property type="nucleotide sequence ID" value="NZ_JAAJBT010000001.1"/>
</dbReference>
<dbReference type="InterPro" id="IPR046947">
    <property type="entry name" value="LytR-like"/>
</dbReference>
<feature type="domain" description="Response regulatory" evidence="2">
    <location>
        <begin position="2"/>
        <end position="117"/>
    </location>
</feature>
<dbReference type="Pfam" id="PF00072">
    <property type="entry name" value="Response_reg"/>
    <property type="match status" value="1"/>
</dbReference>
<gene>
    <name evidence="4" type="ORF">G4D72_01360</name>
</gene>
<dbReference type="Proteomes" id="UP000800984">
    <property type="component" value="Unassembled WGS sequence"/>
</dbReference>
<dbReference type="PANTHER" id="PTHR37299">
    <property type="entry name" value="TRANSCRIPTIONAL REGULATOR-RELATED"/>
    <property type="match status" value="1"/>
</dbReference>
<dbReference type="InterPro" id="IPR007492">
    <property type="entry name" value="LytTR_DNA-bd_dom"/>
</dbReference>
<sequence>MKAIIIDDELRARISLRVLLNEFCPEVEIVDECENLSSGVKSIIKKKPDLVFLDIEMPGHSGLELLDFFDEDDVKFQIIFTTAYNEFAIKAFKLSAVDYLLKPIDEVILQEAIQRAKKQNFTKQNLEAFKEQQSNINLNRIAIPSGNTLIFIETKNILYIKGDGSYTVVILKNGTKYTVSRNLKNFEETIEDSSELLRIHKSYIVNVNEIISYTKSEGGSVELSNKEHLPIAQEKVDKIIDFIKIVKR</sequence>